<accession>A0AAE0ZPI7</accession>
<keyword evidence="3" id="KW-1185">Reference proteome</keyword>
<evidence type="ECO:0000313" key="3">
    <source>
        <dbReference type="Proteomes" id="UP001283361"/>
    </source>
</evidence>
<protein>
    <submittedName>
        <fullName evidence="2">Uncharacterized protein</fullName>
    </submittedName>
</protein>
<proteinExistence type="predicted"/>
<reference evidence="2" key="1">
    <citation type="journal article" date="2023" name="G3 (Bethesda)">
        <title>A reference genome for the long-term kleptoplast-retaining sea slug Elysia crispata morphotype clarki.</title>
        <authorList>
            <person name="Eastman K.E."/>
            <person name="Pendleton A.L."/>
            <person name="Shaikh M.A."/>
            <person name="Suttiyut T."/>
            <person name="Ogas R."/>
            <person name="Tomko P."/>
            <person name="Gavelis G."/>
            <person name="Widhalm J.R."/>
            <person name="Wisecaver J.H."/>
        </authorList>
    </citation>
    <scope>NUCLEOTIDE SEQUENCE</scope>
    <source>
        <strain evidence="2">ECLA1</strain>
    </source>
</reference>
<dbReference type="Gene3D" id="1.20.920.60">
    <property type="match status" value="1"/>
</dbReference>
<sequence>MGCGGSTNNGGEPMATQQSYAQTNSNNNNNNNQKPNRHDQGSNRRGYNKSHDKENNARSPRRARPYPESKYAASNGSANTEPNDSKGYKKRIRNHLIDVTSGKDIDEIEKAMLKFEKNHMEDCGDWTRAYNRVEYLKMKKDLRDAIRRRHVGVLERTISEARRSPYEAQLTSQIEAAERKLQHLRELNKYSHDILEMDQSTISEIHSYHRPPACVHDVMAASYMLLGYNETKLTDWSYVQSLAGRVGRDSLMHQVRDFDTAKVEQRTATRVREILGYHDLDEVRVASNGAATFHVWASNVVDMIDRDHGEDTAPYQTGSTTANTPNTTKGRTR</sequence>
<dbReference type="AlphaFoldDB" id="A0AAE0ZPI7"/>
<organism evidence="2 3">
    <name type="scientific">Elysia crispata</name>
    <name type="common">lettuce slug</name>
    <dbReference type="NCBI Taxonomy" id="231223"/>
    <lineage>
        <taxon>Eukaryota</taxon>
        <taxon>Metazoa</taxon>
        <taxon>Spiralia</taxon>
        <taxon>Lophotrochozoa</taxon>
        <taxon>Mollusca</taxon>
        <taxon>Gastropoda</taxon>
        <taxon>Heterobranchia</taxon>
        <taxon>Euthyneura</taxon>
        <taxon>Panpulmonata</taxon>
        <taxon>Sacoglossa</taxon>
        <taxon>Placobranchoidea</taxon>
        <taxon>Plakobranchidae</taxon>
        <taxon>Elysia</taxon>
    </lineage>
</organism>
<feature type="region of interest" description="Disordered" evidence="1">
    <location>
        <begin position="1"/>
        <end position="89"/>
    </location>
</feature>
<dbReference type="EMBL" id="JAWDGP010003610">
    <property type="protein sequence ID" value="KAK3772631.1"/>
    <property type="molecule type" value="Genomic_DNA"/>
</dbReference>
<feature type="compositionally biased region" description="Low complexity" evidence="1">
    <location>
        <begin position="317"/>
        <end position="333"/>
    </location>
</feature>
<feature type="region of interest" description="Disordered" evidence="1">
    <location>
        <begin position="308"/>
        <end position="333"/>
    </location>
</feature>
<evidence type="ECO:0000313" key="2">
    <source>
        <dbReference type="EMBL" id="KAK3772631.1"/>
    </source>
</evidence>
<comment type="caution">
    <text evidence="2">The sequence shown here is derived from an EMBL/GenBank/DDBJ whole genome shotgun (WGS) entry which is preliminary data.</text>
</comment>
<name>A0AAE0ZPI7_9GAST</name>
<feature type="compositionally biased region" description="Polar residues" evidence="1">
    <location>
        <begin position="72"/>
        <end position="82"/>
    </location>
</feature>
<gene>
    <name evidence="2" type="ORF">RRG08_008468</name>
</gene>
<evidence type="ECO:0000256" key="1">
    <source>
        <dbReference type="SAM" id="MobiDB-lite"/>
    </source>
</evidence>
<dbReference type="Proteomes" id="UP001283361">
    <property type="component" value="Unassembled WGS sequence"/>
</dbReference>